<dbReference type="AlphaFoldDB" id="A0A420HNZ9"/>
<dbReference type="Proteomes" id="UP000285405">
    <property type="component" value="Unassembled WGS sequence"/>
</dbReference>
<name>A0A420HNZ9_9PEZI</name>
<reference evidence="1 2" key="1">
    <citation type="journal article" date="2018" name="BMC Genomics">
        <title>Comparative genome analyses reveal sequence features reflecting distinct modes of host-adaptation between dicot and monocot powdery mildew.</title>
        <authorList>
            <person name="Wu Y."/>
            <person name="Ma X."/>
            <person name="Pan Z."/>
            <person name="Kale S.D."/>
            <person name="Song Y."/>
            <person name="King H."/>
            <person name="Zhang Q."/>
            <person name="Presley C."/>
            <person name="Deng X."/>
            <person name="Wei C.I."/>
            <person name="Xiao S."/>
        </authorList>
    </citation>
    <scope>NUCLEOTIDE SEQUENCE [LARGE SCALE GENOMIC DNA]</scope>
    <source>
        <strain evidence="1">UCSC1</strain>
    </source>
</reference>
<comment type="caution">
    <text evidence="1">The sequence shown here is derived from an EMBL/GenBank/DDBJ whole genome shotgun (WGS) entry which is preliminary data.</text>
</comment>
<sequence length="115" mass="13031">MDEGYYSLTVSFGIDVTPLFLPEQTWTLLKSSDTTPEYPANSFTNLASNTVRGEFLAGLLHAIIRKKFSLIDMLLTVLVWSVQRIDFHSSKVQIRWAAVHFLRLLIVSEDAEGLK</sequence>
<protein>
    <submittedName>
        <fullName evidence="1">Uncharacterized protein</fullName>
    </submittedName>
</protein>
<gene>
    <name evidence="1" type="ORF">GcC1_177031</name>
</gene>
<evidence type="ECO:0000313" key="2">
    <source>
        <dbReference type="Proteomes" id="UP000285405"/>
    </source>
</evidence>
<dbReference type="EMBL" id="MCBR01017742">
    <property type="protein sequence ID" value="RKF59178.1"/>
    <property type="molecule type" value="Genomic_DNA"/>
</dbReference>
<evidence type="ECO:0000313" key="1">
    <source>
        <dbReference type="EMBL" id="RKF59178.1"/>
    </source>
</evidence>
<accession>A0A420HNZ9</accession>
<organism evidence="1 2">
    <name type="scientific">Golovinomyces cichoracearum</name>
    <dbReference type="NCBI Taxonomy" id="62708"/>
    <lineage>
        <taxon>Eukaryota</taxon>
        <taxon>Fungi</taxon>
        <taxon>Dikarya</taxon>
        <taxon>Ascomycota</taxon>
        <taxon>Pezizomycotina</taxon>
        <taxon>Leotiomycetes</taxon>
        <taxon>Erysiphales</taxon>
        <taxon>Erysiphaceae</taxon>
        <taxon>Golovinomyces</taxon>
    </lineage>
</organism>
<proteinExistence type="predicted"/>